<dbReference type="GO" id="GO:0006298">
    <property type="term" value="P:mismatch repair"/>
    <property type="evidence" value="ECO:0007669"/>
    <property type="project" value="UniProtKB-UniRule"/>
</dbReference>
<dbReference type="GO" id="GO:0004519">
    <property type="term" value="F:endonuclease activity"/>
    <property type="evidence" value="ECO:0007669"/>
    <property type="project" value="UniProtKB-KW"/>
</dbReference>
<dbReference type="InterPro" id="IPR004603">
    <property type="entry name" value="DNA_mismatch_endonuc_vsr"/>
</dbReference>
<dbReference type="NCBIfam" id="TIGR00632">
    <property type="entry name" value="vsr"/>
    <property type="match status" value="1"/>
</dbReference>
<comment type="function">
    <text evidence="6">May nick specific sequences that contain T:G mispairs resulting from m5C-deamination.</text>
</comment>
<evidence type="ECO:0000313" key="8">
    <source>
        <dbReference type="EMBL" id="TXB63364.1"/>
    </source>
</evidence>
<dbReference type="CDD" id="cd00221">
    <property type="entry name" value="Vsr"/>
    <property type="match status" value="1"/>
</dbReference>
<comment type="caution">
    <text evidence="8">The sequence shown here is derived from an EMBL/GenBank/DDBJ whole genome shotgun (WGS) entry which is preliminary data.</text>
</comment>
<dbReference type="OrthoDB" id="9801520at2"/>
<reference evidence="8 9" key="1">
    <citation type="submission" date="2019-08" db="EMBL/GenBank/DDBJ databases">
        <title>Genome of Phaeodactylibacter luteus.</title>
        <authorList>
            <person name="Bowman J.P."/>
        </authorList>
    </citation>
    <scope>NUCLEOTIDE SEQUENCE [LARGE SCALE GENOMIC DNA]</scope>
    <source>
        <strain evidence="8 9">KCTC 42180</strain>
    </source>
</reference>
<keyword evidence="1 6" id="KW-0540">Nuclease</keyword>
<keyword evidence="9" id="KW-1185">Reference proteome</keyword>
<comment type="similarity">
    <text evidence="6">Belongs to the vsr family.</text>
</comment>
<dbReference type="RefSeq" id="WP_147167182.1">
    <property type="nucleotide sequence ID" value="NZ_VOOR01000016.1"/>
</dbReference>
<evidence type="ECO:0000313" key="9">
    <source>
        <dbReference type="Proteomes" id="UP000321580"/>
    </source>
</evidence>
<sequence>MDAENNSKTPRFEELQTHYTSPQRSRTMSRIRGKDTRAEVMLRRALWQRGYRYRKNVKGLPGTPDIAIRKYKVAVFVDGEFWHGYNWEEKKYRIKRNRAYWVPKIERNMARDRENTLRLQREGWMVIRFWEKRLKDDFSRCLQIVVEAIEQAREGA</sequence>
<dbReference type="SUPFAM" id="SSF52980">
    <property type="entry name" value="Restriction endonuclease-like"/>
    <property type="match status" value="1"/>
</dbReference>
<dbReference type="PIRSF" id="PIRSF018267">
    <property type="entry name" value="VSR_endonuc"/>
    <property type="match status" value="1"/>
</dbReference>
<organism evidence="8 9">
    <name type="scientific">Phaeodactylibacter luteus</name>
    <dbReference type="NCBI Taxonomy" id="1564516"/>
    <lineage>
        <taxon>Bacteria</taxon>
        <taxon>Pseudomonadati</taxon>
        <taxon>Bacteroidota</taxon>
        <taxon>Saprospiria</taxon>
        <taxon>Saprospirales</taxon>
        <taxon>Haliscomenobacteraceae</taxon>
        <taxon>Phaeodactylibacter</taxon>
    </lineage>
</organism>
<dbReference type="AlphaFoldDB" id="A0A5C6RN14"/>
<evidence type="ECO:0000256" key="2">
    <source>
        <dbReference type="ARBA" id="ARBA00022759"/>
    </source>
</evidence>
<dbReference type="Gene3D" id="3.40.960.10">
    <property type="entry name" value="VSR Endonuclease"/>
    <property type="match status" value="1"/>
</dbReference>
<gene>
    <name evidence="8" type="ORF">FRY97_09325</name>
</gene>
<accession>A0A5C6RN14</accession>
<dbReference type="EMBL" id="VOOR01000016">
    <property type="protein sequence ID" value="TXB63364.1"/>
    <property type="molecule type" value="Genomic_DNA"/>
</dbReference>
<name>A0A5C6RN14_9BACT</name>
<keyword evidence="3 6" id="KW-0227">DNA damage</keyword>
<proteinExistence type="inferred from homology"/>
<evidence type="ECO:0000256" key="6">
    <source>
        <dbReference type="PIRNR" id="PIRNR018267"/>
    </source>
</evidence>
<evidence type="ECO:0000256" key="7">
    <source>
        <dbReference type="SAM" id="MobiDB-lite"/>
    </source>
</evidence>
<dbReference type="EC" id="3.1.-.-" evidence="6"/>
<keyword evidence="2 6" id="KW-0255">Endonuclease</keyword>
<feature type="compositionally biased region" description="Polar residues" evidence="7">
    <location>
        <begin position="17"/>
        <end position="28"/>
    </location>
</feature>
<feature type="region of interest" description="Disordered" evidence="7">
    <location>
        <begin position="1"/>
        <end position="32"/>
    </location>
</feature>
<dbReference type="GO" id="GO:0016787">
    <property type="term" value="F:hydrolase activity"/>
    <property type="evidence" value="ECO:0007669"/>
    <property type="project" value="UniProtKB-KW"/>
</dbReference>
<dbReference type="Proteomes" id="UP000321580">
    <property type="component" value="Unassembled WGS sequence"/>
</dbReference>
<keyword evidence="5 6" id="KW-0234">DNA repair</keyword>
<protein>
    <recommendedName>
        <fullName evidence="6">Very short patch repair endonuclease</fullName>
        <ecNumber evidence="6">3.1.-.-</ecNumber>
    </recommendedName>
</protein>
<evidence type="ECO:0000256" key="5">
    <source>
        <dbReference type="ARBA" id="ARBA00023204"/>
    </source>
</evidence>
<evidence type="ECO:0000256" key="1">
    <source>
        <dbReference type="ARBA" id="ARBA00022722"/>
    </source>
</evidence>
<dbReference type="Pfam" id="PF03852">
    <property type="entry name" value="Vsr"/>
    <property type="match status" value="1"/>
</dbReference>
<keyword evidence="4 6" id="KW-0378">Hydrolase</keyword>
<evidence type="ECO:0000256" key="4">
    <source>
        <dbReference type="ARBA" id="ARBA00022801"/>
    </source>
</evidence>
<dbReference type="InterPro" id="IPR011335">
    <property type="entry name" value="Restrct_endonuc-II-like"/>
</dbReference>
<evidence type="ECO:0000256" key="3">
    <source>
        <dbReference type="ARBA" id="ARBA00022763"/>
    </source>
</evidence>